<evidence type="ECO:0000313" key="5">
    <source>
        <dbReference type="EMBL" id="OWK00071.1"/>
    </source>
</evidence>
<protein>
    <recommendedName>
        <fullName evidence="1">glycerol-3-phosphate dehydrogenase</fullName>
        <ecNumber evidence="1">1.1.5.3</ecNumber>
    </recommendedName>
</protein>
<dbReference type="OrthoDB" id="264015at2759"/>
<dbReference type="InterPro" id="IPR000447">
    <property type="entry name" value="G3P_DH_FAD-dep"/>
</dbReference>
<dbReference type="GO" id="GO:0005739">
    <property type="term" value="C:mitochondrion"/>
    <property type="evidence" value="ECO:0007669"/>
    <property type="project" value="TreeGrafter"/>
</dbReference>
<keyword evidence="4" id="KW-0560">Oxidoreductase</keyword>
<keyword evidence="3" id="KW-0274">FAD</keyword>
<evidence type="ECO:0000313" key="6">
    <source>
        <dbReference type="Proteomes" id="UP000242450"/>
    </source>
</evidence>
<dbReference type="Proteomes" id="UP000242450">
    <property type="component" value="Chromosome 33"/>
</dbReference>
<sequence>MGGGYYLAKGTSGEEKDRFLSSRGLNWEGGRAEEVNLAFVEAADCVSEPVNREPPSREAQILTLKNTSEFDVLVIGGGATGSGCALDAVTRDN</sequence>
<dbReference type="PANTHER" id="PTHR11985">
    <property type="entry name" value="GLYCEROL-3-PHOSPHATE DEHYDROGENASE"/>
    <property type="match status" value="1"/>
</dbReference>
<accession>A0A212C248</accession>
<dbReference type="GO" id="GO:0004368">
    <property type="term" value="F:glycerol-3-phosphate dehydrogenase (quinone) activity"/>
    <property type="evidence" value="ECO:0007669"/>
    <property type="project" value="UniProtKB-EC"/>
</dbReference>
<evidence type="ECO:0000256" key="4">
    <source>
        <dbReference type="ARBA" id="ARBA00023002"/>
    </source>
</evidence>
<name>A0A212C248_CEREH</name>
<keyword evidence="2" id="KW-0285">Flavoprotein</keyword>
<dbReference type="InterPro" id="IPR036188">
    <property type="entry name" value="FAD/NAD-bd_sf"/>
</dbReference>
<evidence type="ECO:0000256" key="1">
    <source>
        <dbReference type="ARBA" id="ARBA00013029"/>
    </source>
</evidence>
<dbReference type="EC" id="1.1.5.3" evidence="1"/>
<evidence type="ECO:0000256" key="2">
    <source>
        <dbReference type="ARBA" id="ARBA00022630"/>
    </source>
</evidence>
<dbReference type="SUPFAM" id="SSF51905">
    <property type="entry name" value="FAD/NAD(P)-binding domain"/>
    <property type="match status" value="1"/>
</dbReference>
<dbReference type="PANTHER" id="PTHR11985:SF15">
    <property type="entry name" value="GLYCEROL-3-PHOSPHATE DEHYDROGENASE, MITOCHONDRIAL"/>
    <property type="match status" value="1"/>
</dbReference>
<comment type="caution">
    <text evidence="5">The sequence shown here is derived from an EMBL/GenBank/DDBJ whole genome shotgun (WGS) entry which is preliminary data.</text>
</comment>
<dbReference type="EMBL" id="MKHE01000033">
    <property type="protein sequence ID" value="OWK00071.1"/>
    <property type="molecule type" value="Genomic_DNA"/>
</dbReference>
<gene>
    <name evidence="5" type="ORF">Celaphus_00015867</name>
</gene>
<dbReference type="Gene3D" id="3.50.50.60">
    <property type="entry name" value="FAD/NAD(P)-binding domain"/>
    <property type="match status" value="1"/>
</dbReference>
<reference evidence="5 6" key="1">
    <citation type="journal article" date="2018" name="Mol. Genet. Genomics">
        <title>The red deer Cervus elaphus genome CerEla1.0: sequencing, annotating, genes, and chromosomes.</title>
        <authorList>
            <person name="Bana N.A."/>
            <person name="Nyiri A."/>
            <person name="Nagy J."/>
            <person name="Frank K."/>
            <person name="Nagy T."/>
            <person name="Steger V."/>
            <person name="Schiller M."/>
            <person name="Lakatos P."/>
            <person name="Sugar L."/>
            <person name="Horn P."/>
            <person name="Barta E."/>
            <person name="Orosz L."/>
        </authorList>
    </citation>
    <scope>NUCLEOTIDE SEQUENCE [LARGE SCALE GENOMIC DNA]</scope>
    <source>
        <strain evidence="5">Hungarian</strain>
    </source>
</reference>
<dbReference type="AlphaFoldDB" id="A0A212C248"/>
<proteinExistence type="predicted"/>
<evidence type="ECO:0000256" key="3">
    <source>
        <dbReference type="ARBA" id="ARBA00022827"/>
    </source>
</evidence>
<organism evidence="5 6">
    <name type="scientific">Cervus elaphus hippelaphus</name>
    <name type="common">European red deer</name>
    <dbReference type="NCBI Taxonomy" id="46360"/>
    <lineage>
        <taxon>Eukaryota</taxon>
        <taxon>Metazoa</taxon>
        <taxon>Chordata</taxon>
        <taxon>Craniata</taxon>
        <taxon>Vertebrata</taxon>
        <taxon>Euteleostomi</taxon>
        <taxon>Mammalia</taxon>
        <taxon>Eutheria</taxon>
        <taxon>Laurasiatheria</taxon>
        <taxon>Artiodactyla</taxon>
        <taxon>Ruminantia</taxon>
        <taxon>Pecora</taxon>
        <taxon>Cervidae</taxon>
        <taxon>Cervinae</taxon>
        <taxon>Cervus</taxon>
    </lineage>
</organism>
<keyword evidence="6" id="KW-1185">Reference proteome</keyword>
<dbReference type="GO" id="GO:0006072">
    <property type="term" value="P:glycerol-3-phosphate metabolic process"/>
    <property type="evidence" value="ECO:0007669"/>
    <property type="project" value="InterPro"/>
</dbReference>